<protein>
    <submittedName>
        <fullName evidence="6">TetR/AcrR family transcriptional regulator</fullName>
    </submittedName>
</protein>
<evidence type="ECO:0000256" key="2">
    <source>
        <dbReference type="ARBA" id="ARBA00023125"/>
    </source>
</evidence>
<evidence type="ECO:0000256" key="3">
    <source>
        <dbReference type="ARBA" id="ARBA00023163"/>
    </source>
</evidence>
<dbReference type="AlphaFoldDB" id="A0AAP2CLT0"/>
<dbReference type="SUPFAM" id="SSF46689">
    <property type="entry name" value="Homeodomain-like"/>
    <property type="match status" value="1"/>
</dbReference>
<reference evidence="6 7" key="1">
    <citation type="journal article" date="2021" name="Arch. Microbiol.">
        <title>Harenicola maris gen. nov., sp. nov. isolated from the Sea of Japan shallow sediments.</title>
        <authorList>
            <person name="Romanenko L.A."/>
            <person name="Kurilenko V.V."/>
            <person name="Chernysheva N.Y."/>
            <person name="Tekutyeva L.A."/>
            <person name="Velansky P.V."/>
            <person name="Svetashev V.I."/>
            <person name="Isaeva M.P."/>
        </authorList>
    </citation>
    <scope>NUCLEOTIDE SEQUENCE [LARGE SCALE GENOMIC DNA]</scope>
    <source>
        <strain evidence="6 7">KMM 3653</strain>
    </source>
</reference>
<keyword evidence="2 4" id="KW-0238">DNA-binding</keyword>
<dbReference type="RefSeq" id="WP_327792055.1">
    <property type="nucleotide sequence ID" value="NZ_JADQAZ010000001.1"/>
</dbReference>
<proteinExistence type="predicted"/>
<name>A0AAP2CLT0_9RHOB</name>
<evidence type="ECO:0000313" key="6">
    <source>
        <dbReference type="EMBL" id="MBT0955835.1"/>
    </source>
</evidence>
<dbReference type="InterPro" id="IPR011075">
    <property type="entry name" value="TetR_C"/>
</dbReference>
<keyword evidence="3" id="KW-0804">Transcription</keyword>
<sequence length="197" mass="21533">MARAAPYDREATLDAAMSLFWDKGYHATSLKDLEGALSMKPGSIYAAFKSKENLYLLAMERYFAASRSGFRSQIAQSPSPLAGLAAHLRAYASLPAGDEKRRACMLVKTFVDTRSTDAAIAGQSQSYLNEMRGEIAQVFEAAIEQGEIASDSDAQELARRFQAYVTAIRIELHQGTPADEVTNLADKLASEIESLQQ</sequence>
<dbReference type="InterPro" id="IPR001647">
    <property type="entry name" value="HTH_TetR"/>
</dbReference>
<keyword evidence="7" id="KW-1185">Reference proteome</keyword>
<comment type="caution">
    <text evidence="6">The sequence shown here is derived from an EMBL/GenBank/DDBJ whole genome shotgun (WGS) entry which is preliminary data.</text>
</comment>
<dbReference type="PROSITE" id="PS50977">
    <property type="entry name" value="HTH_TETR_2"/>
    <property type="match status" value="1"/>
</dbReference>
<accession>A0AAP2CLT0</accession>
<dbReference type="Proteomes" id="UP001315686">
    <property type="component" value="Unassembled WGS sequence"/>
</dbReference>
<dbReference type="EMBL" id="JADQAZ010000001">
    <property type="protein sequence ID" value="MBT0955835.1"/>
    <property type="molecule type" value="Genomic_DNA"/>
</dbReference>
<dbReference type="PANTHER" id="PTHR47506:SF10">
    <property type="entry name" value="TRANSCRIPTIONAL REGULATORY PROTEIN"/>
    <property type="match status" value="1"/>
</dbReference>
<evidence type="ECO:0000256" key="4">
    <source>
        <dbReference type="PROSITE-ProRule" id="PRU00335"/>
    </source>
</evidence>
<dbReference type="GO" id="GO:0003677">
    <property type="term" value="F:DNA binding"/>
    <property type="evidence" value="ECO:0007669"/>
    <property type="project" value="UniProtKB-UniRule"/>
</dbReference>
<dbReference type="InterPro" id="IPR009057">
    <property type="entry name" value="Homeodomain-like_sf"/>
</dbReference>
<organism evidence="6 7">
    <name type="scientific">Harenicola maris</name>
    <dbReference type="NCBI Taxonomy" id="2841044"/>
    <lineage>
        <taxon>Bacteria</taxon>
        <taxon>Pseudomonadati</taxon>
        <taxon>Pseudomonadota</taxon>
        <taxon>Alphaproteobacteria</taxon>
        <taxon>Rhodobacterales</taxon>
        <taxon>Paracoccaceae</taxon>
        <taxon>Harenicola</taxon>
    </lineage>
</organism>
<dbReference type="PANTHER" id="PTHR47506">
    <property type="entry name" value="TRANSCRIPTIONAL REGULATORY PROTEIN"/>
    <property type="match status" value="1"/>
</dbReference>
<dbReference type="PRINTS" id="PR00455">
    <property type="entry name" value="HTHTETR"/>
</dbReference>
<dbReference type="Gene3D" id="1.10.10.60">
    <property type="entry name" value="Homeodomain-like"/>
    <property type="match status" value="1"/>
</dbReference>
<feature type="domain" description="HTH tetR-type" evidence="5">
    <location>
        <begin position="6"/>
        <end position="66"/>
    </location>
</feature>
<dbReference type="SUPFAM" id="SSF48498">
    <property type="entry name" value="Tetracyclin repressor-like, C-terminal domain"/>
    <property type="match status" value="1"/>
</dbReference>
<evidence type="ECO:0000313" key="7">
    <source>
        <dbReference type="Proteomes" id="UP001315686"/>
    </source>
</evidence>
<dbReference type="InterPro" id="IPR036271">
    <property type="entry name" value="Tet_transcr_reg_TetR-rel_C_sf"/>
</dbReference>
<dbReference type="Pfam" id="PF16925">
    <property type="entry name" value="TetR_C_13"/>
    <property type="match status" value="1"/>
</dbReference>
<gene>
    <name evidence="6" type="ORF">IV417_00430</name>
</gene>
<keyword evidence="1" id="KW-0805">Transcription regulation</keyword>
<dbReference type="Pfam" id="PF00440">
    <property type="entry name" value="TetR_N"/>
    <property type="match status" value="1"/>
</dbReference>
<evidence type="ECO:0000259" key="5">
    <source>
        <dbReference type="PROSITE" id="PS50977"/>
    </source>
</evidence>
<feature type="DNA-binding region" description="H-T-H motif" evidence="4">
    <location>
        <begin position="29"/>
        <end position="48"/>
    </location>
</feature>
<dbReference type="Gene3D" id="1.10.357.10">
    <property type="entry name" value="Tetracycline Repressor, domain 2"/>
    <property type="match status" value="1"/>
</dbReference>
<evidence type="ECO:0000256" key="1">
    <source>
        <dbReference type="ARBA" id="ARBA00023015"/>
    </source>
</evidence>